<dbReference type="GeneID" id="20283926"/>
<evidence type="ECO:0000313" key="2">
    <source>
        <dbReference type="Proteomes" id="UP000028461"/>
    </source>
</evidence>
<keyword evidence="2" id="KW-1185">Reference proteome</keyword>
<accession>A0A067YYW7</accession>
<sequence>MYYYMIPVEDLIRDYSHGYIAVCDADTMTAYVDFDFEFED</sequence>
<dbReference type="EMBL" id="KF771239">
    <property type="protein sequence ID" value="AHI60770.1"/>
    <property type="molecule type" value="Genomic_DNA"/>
</dbReference>
<reference evidence="1 2" key="1">
    <citation type="journal article" date="2014" name="PLoS ONE">
        <title>Four Escherichia coli O157:H7 Phages: A New Bacteriophage Genus and Taxonomic Classification of T1-Like Phages.</title>
        <authorList>
            <person name="Niu Y.D."/>
            <person name="McAllister T.A."/>
            <person name="Nash J.H."/>
            <person name="Kropinski A.M."/>
            <person name="Stanford K."/>
        </authorList>
    </citation>
    <scope>NUCLEOTIDE SEQUENCE [LARGE SCALE GENOMIC DNA]</scope>
</reference>
<protein>
    <submittedName>
        <fullName evidence="1">Uncharacterized protein</fullName>
    </submittedName>
</protein>
<dbReference type="KEGG" id="vg:20283926"/>
<gene>
    <name evidence="1" type="ORF">AKS96_67</name>
</gene>
<dbReference type="Proteomes" id="UP000028461">
    <property type="component" value="Segment"/>
</dbReference>
<organism evidence="1 2">
    <name type="scientific">Escherichia phage vB_EcoS_AKS96</name>
    <dbReference type="NCBI Taxonomy" id="1416031"/>
    <lineage>
        <taxon>Viruses</taxon>
        <taxon>Duplodnaviria</taxon>
        <taxon>Heunggongvirae</taxon>
        <taxon>Uroviricota</taxon>
        <taxon>Caudoviricetes</taxon>
        <taxon>Drexlerviridae</taxon>
        <taxon>Rogunavirinae</taxon>
        <taxon>Rogunavirus</taxon>
        <taxon>Rogunavirus AKS96</taxon>
    </lineage>
</organism>
<proteinExistence type="predicted"/>
<evidence type="ECO:0000313" key="1">
    <source>
        <dbReference type="EMBL" id="AHI60770.1"/>
    </source>
</evidence>
<name>A0A067YYW7_9CAUD</name>
<dbReference type="RefSeq" id="YP_009056122.1">
    <property type="nucleotide sequence ID" value="NC_024789.1"/>
</dbReference>